<dbReference type="Pfam" id="PF00657">
    <property type="entry name" value="Lipase_GDSL"/>
    <property type="match status" value="1"/>
</dbReference>
<keyword evidence="2" id="KW-0732">Signal</keyword>
<reference evidence="4" key="1">
    <citation type="submission" date="2010-08" db="EMBL/GenBank/DDBJ databases">
        <authorList>
            <consortium name="Caenorhabditis japonica Sequencing Consortium"/>
            <person name="Wilson R.K."/>
        </authorList>
    </citation>
    <scope>NUCLEOTIDE SEQUENCE [LARGE SCALE GENOMIC DNA]</scope>
    <source>
        <strain evidence="4">DF5081</strain>
    </source>
</reference>
<dbReference type="EnsemblMetazoa" id="CJA03050.1">
    <property type="protein sequence ID" value="CJA03050.1"/>
    <property type="gene ID" value="WBGene00122254"/>
</dbReference>
<name>A0A8R1HM15_CAEJA</name>
<dbReference type="InterPro" id="IPR036514">
    <property type="entry name" value="SGNH_hydro_sf"/>
</dbReference>
<proteinExistence type="predicted"/>
<evidence type="ECO:0000313" key="3">
    <source>
        <dbReference type="EnsemblMetazoa" id="CJA03050.1"/>
    </source>
</evidence>
<dbReference type="Proteomes" id="UP000005237">
    <property type="component" value="Unassembled WGS sequence"/>
</dbReference>
<dbReference type="Gene3D" id="3.40.50.1110">
    <property type="entry name" value="SGNH hydrolase"/>
    <property type="match status" value="1"/>
</dbReference>
<evidence type="ECO:0000256" key="1">
    <source>
        <dbReference type="SAM" id="MobiDB-lite"/>
    </source>
</evidence>
<dbReference type="InterPro" id="IPR001087">
    <property type="entry name" value="GDSL"/>
</dbReference>
<dbReference type="CDD" id="cd01824">
    <property type="entry name" value="Phospholipase_B_like"/>
    <property type="match status" value="1"/>
</dbReference>
<reference evidence="3" key="2">
    <citation type="submission" date="2022-06" db="UniProtKB">
        <authorList>
            <consortium name="EnsemblMetazoa"/>
        </authorList>
    </citation>
    <scope>IDENTIFICATION</scope>
    <source>
        <strain evidence="3">DF5081</strain>
    </source>
</reference>
<organism evidence="3 4">
    <name type="scientific">Caenorhabditis japonica</name>
    <dbReference type="NCBI Taxonomy" id="281687"/>
    <lineage>
        <taxon>Eukaryota</taxon>
        <taxon>Metazoa</taxon>
        <taxon>Ecdysozoa</taxon>
        <taxon>Nematoda</taxon>
        <taxon>Chromadorea</taxon>
        <taxon>Rhabditida</taxon>
        <taxon>Rhabditina</taxon>
        <taxon>Rhabditomorpha</taxon>
        <taxon>Rhabditoidea</taxon>
        <taxon>Rhabditidae</taxon>
        <taxon>Peloderinae</taxon>
        <taxon>Caenorhabditis</taxon>
    </lineage>
</organism>
<dbReference type="PANTHER" id="PTHR21325:SF50">
    <property type="entry name" value="LIPASE_GDSL DOMAIN-CONTAINING PROTEIN"/>
    <property type="match status" value="1"/>
</dbReference>
<feature type="chain" id="PRO_5035859634" description="Lipase_GDSL domain-containing protein" evidence="2">
    <location>
        <begin position="23"/>
        <end position="550"/>
    </location>
</feature>
<dbReference type="GO" id="GO:0006644">
    <property type="term" value="P:phospholipid metabolic process"/>
    <property type="evidence" value="ECO:0007669"/>
    <property type="project" value="TreeGrafter"/>
</dbReference>
<feature type="compositionally biased region" description="Polar residues" evidence="1">
    <location>
        <begin position="87"/>
        <end position="100"/>
    </location>
</feature>
<protein>
    <recommendedName>
        <fullName evidence="5">Lipase_GDSL domain-containing protein</fullName>
    </recommendedName>
</protein>
<sequence>MQKVSIFIDFFLLLTVISIVENAPIDPFPFGRDDRPDPFSRTAGLTRDNDKPRPSHHNHAKRPENYNEHNSWGFRGDQEEEEEEATTMLQQKPQTPSRSLNENEKILLQRYRSTTVDPADDLRSAVRDAQLGITTTDLPPDPRHNGLLKDIGAVGVGFGVGVGVPGNDPVSVGTGVSVGLDGSGPAGGLPPFAEAIFPRQGEQQSLNDYDGNKDLIVSGKAAKYIQAVNAANGAGAQPGDPLAVILQYRGLAFQIGGDKSLDEHITVANVLRKFNPDLIGPSKGIGSENVWEVAHLNMGVPGAESRDLIGQARALVNTMKAHPEINIKEDWKLVNIFIGANDICVYCEDVYFNATAPHGSTTFENNIIKAVTLLQQNLPRTIVSLTSMFNMRMLRKIDKKKYFCEGLHIFECDCESNKKFTDDDIQGVCFDYMGGEKEIESSGIFDGQDDFTFVVQPFFNNIMDPPYSSPGVVDMTFFAPDCFHFSAYGHANIGMHLWNTIVQPVGQKQTSVNLSDPSVGLHCPDSACPFFPTTKNSINCSGFMTLGELD</sequence>
<dbReference type="PANTHER" id="PTHR21325">
    <property type="entry name" value="PHOSPHOLIPASE B, PLB1"/>
    <property type="match status" value="1"/>
</dbReference>
<evidence type="ECO:0000313" key="4">
    <source>
        <dbReference type="Proteomes" id="UP000005237"/>
    </source>
</evidence>
<dbReference type="AlphaFoldDB" id="A0A8R1HM15"/>
<dbReference type="FunFam" id="3.40.50.1110:FF:000017">
    <property type="entry name" value="Protein CBG05119"/>
    <property type="match status" value="1"/>
</dbReference>
<feature type="region of interest" description="Disordered" evidence="1">
    <location>
        <begin position="25"/>
        <end position="102"/>
    </location>
</feature>
<evidence type="ECO:0008006" key="5">
    <source>
        <dbReference type="Google" id="ProtNLM"/>
    </source>
</evidence>
<dbReference type="InterPro" id="IPR035547">
    <property type="entry name" value="Phospholipase_B"/>
</dbReference>
<evidence type="ECO:0000256" key="2">
    <source>
        <dbReference type="SAM" id="SignalP"/>
    </source>
</evidence>
<dbReference type="InterPro" id="IPR038885">
    <property type="entry name" value="PLB1"/>
</dbReference>
<dbReference type="GO" id="GO:0004620">
    <property type="term" value="F:phospholipase activity"/>
    <property type="evidence" value="ECO:0007669"/>
    <property type="project" value="InterPro"/>
</dbReference>
<dbReference type="SUPFAM" id="SSF52266">
    <property type="entry name" value="SGNH hydrolase"/>
    <property type="match status" value="1"/>
</dbReference>
<feature type="signal peptide" evidence="2">
    <location>
        <begin position="1"/>
        <end position="22"/>
    </location>
</feature>
<accession>A0A8R1HM15</accession>
<keyword evidence="4" id="KW-1185">Reference proteome</keyword>